<proteinExistence type="predicted"/>
<sequence length="209" mass="22263">MAAVVAIGVVLAGTACGSDSGAAPPPSPSTPTPSPTPSPPPTTSAFDAARHAACGGQPFNPRAVRPLSRRMRAYKGSGIHPVQLVQMYSYDFSPELPLAWNAASGPIMATQLVLCEYVDGKYRGKIVDQCTYQQADGTTKTVNVRRTRFLYRLFEASTGRPVTTFTVMGSQSACPRSPQTTAKEYPQYVDGPDLVTKLKPYATGPARHA</sequence>
<gene>
    <name evidence="3" type="ORF">FB561_6770</name>
</gene>
<keyword evidence="2" id="KW-0732">Signal</keyword>
<feature type="compositionally biased region" description="Pro residues" evidence="1">
    <location>
        <begin position="23"/>
        <end position="42"/>
    </location>
</feature>
<dbReference type="AlphaFoldDB" id="A0A561B9E5"/>
<feature type="region of interest" description="Disordered" evidence="1">
    <location>
        <begin position="17"/>
        <end position="46"/>
    </location>
</feature>
<organism evidence="3 4">
    <name type="scientific">Kribbella amoyensis</name>
    <dbReference type="NCBI Taxonomy" id="996641"/>
    <lineage>
        <taxon>Bacteria</taxon>
        <taxon>Bacillati</taxon>
        <taxon>Actinomycetota</taxon>
        <taxon>Actinomycetes</taxon>
        <taxon>Propionibacteriales</taxon>
        <taxon>Kribbellaceae</taxon>
        <taxon>Kribbella</taxon>
    </lineage>
</organism>
<evidence type="ECO:0000313" key="3">
    <source>
        <dbReference type="EMBL" id="TWD75332.1"/>
    </source>
</evidence>
<protein>
    <submittedName>
        <fullName evidence="3">Uncharacterized protein</fullName>
    </submittedName>
</protein>
<dbReference type="Proteomes" id="UP000318380">
    <property type="component" value="Unassembled WGS sequence"/>
</dbReference>
<evidence type="ECO:0000256" key="2">
    <source>
        <dbReference type="SAM" id="SignalP"/>
    </source>
</evidence>
<dbReference type="EMBL" id="VIVK01000002">
    <property type="protein sequence ID" value="TWD75332.1"/>
    <property type="molecule type" value="Genomic_DNA"/>
</dbReference>
<evidence type="ECO:0000256" key="1">
    <source>
        <dbReference type="SAM" id="MobiDB-lite"/>
    </source>
</evidence>
<keyword evidence="4" id="KW-1185">Reference proteome</keyword>
<evidence type="ECO:0000313" key="4">
    <source>
        <dbReference type="Proteomes" id="UP000318380"/>
    </source>
</evidence>
<feature type="chain" id="PRO_5038730351" evidence="2">
    <location>
        <begin position="18"/>
        <end position="209"/>
    </location>
</feature>
<feature type="signal peptide" evidence="2">
    <location>
        <begin position="1"/>
        <end position="17"/>
    </location>
</feature>
<accession>A0A561B9E5</accession>
<name>A0A561B9E5_9ACTN</name>
<reference evidence="3 4" key="1">
    <citation type="submission" date="2019-06" db="EMBL/GenBank/DDBJ databases">
        <title>Sequencing the genomes of 1000 actinobacteria strains.</title>
        <authorList>
            <person name="Klenk H.-P."/>
        </authorList>
    </citation>
    <scope>NUCLEOTIDE SEQUENCE [LARGE SCALE GENOMIC DNA]</scope>
    <source>
        <strain evidence="3 4">DSM 24683</strain>
    </source>
</reference>
<comment type="caution">
    <text evidence="3">The sequence shown here is derived from an EMBL/GenBank/DDBJ whole genome shotgun (WGS) entry which is preliminary data.</text>
</comment>